<feature type="transmembrane region" description="Helical" evidence="1">
    <location>
        <begin position="47"/>
        <end position="68"/>
    </location>
</feature>
<keyword evidence="1" id="KW-0472">Membrane</keyword>
<dbReference type="Gramene" id="ORUFI01G27160.1">
    <property type="protein sequence ID" value="ORUFI01G27160.1"/>
    <property type="gene ID" value="ORUFI01G27160"/>
</dbReference>
<name>A0A0E0MZV9_ORYRU</name>
<organism evidence="2 3">
    <name type="scientific">Oryza rufipogon</name>
    <name type="common">Brownbeard rice</name>
    <name type="synonym">Asian wild rice</name>
    <dbReference type="NCBI Taxonomy" id="4529"/>
    <lineage>
        <taxon>Eukaryota</taxon>
        <taxon>Viridiplantae</taxon>
        <taxon>Streptophyta</taxon>
        <taxon>Embryophyta</taxon>
        <taxon>Tracheophyta</taxon>
        <taxon>Spermatophyta</taxon>
        <taxon>Magnoliopsida</taxon>
        <taxon>Liliopsida</taxon>
        <taxon>Poales</taxon>
        <taxon>Poaceae</taxon>
        <taxon>BOP clade</taxon>
        <taxon>Oryzoideae</taxon>
        <taxon>Oryzeae</taxon>
        <taxon>Oryzinae</taxon>
        <taxon>Oryza</taxon>
    </lineage>
</organism>
<evidence type="ECO:0000313" key="3">
    <source>
        <dbReference type="Proteomes" id="UP000008022"/>
    </source>
</evidence>
<proteinExistence type="predicted"/>
<dbReference type="Proteomes" id="UP000008022">
    <property type="component" value="Unassembled WGS sequence"/>
</dbReference>
<evidence type="ECO:0000256" key="1">
    <source>
        <dbReference type="SAM" id="Phobius"/>
    </source>
</evidence>
<keyword evidence="1" id="KW-0812">Transmembrane</keyword>
<protein>
    <submittedName>
        <fullName evidence="2">Uncharacterized protein</fullName>
    </submittedName>
</protein>
<keyword evidence="3" id="KW-1185">Reference proteome</keyword>
<dbReference type="EnsemblPlants" id="ORUFI01G27160.1">
    <property type="protein sequence ID" value="ORUFI01G27160.1"/>
    <property type="gene ID" value="ORUFI01G27160"/>
</dbReference>
<evidence type="ECO:0000313" key="2">
    <source>
        <dbReference type="EnsemblPlants" id="ORUFI01G27160.1"/>
    </source>
</evidence>
<reference evidence="3" key="1">
    <citation type="submission" date="2013-06" db="EMBL/GenBank/DDBJ databases">
        <authorList>
            <person name="Zhao Q."/>
        </authorList>
    </citation>
    <scope>NUCLEOTIDE SEQUENCE</scope>
    <source>
        <strain evidence="3">cv. W1943</strain>
    </source>
</reference>
<sequence>MRSGRLHAPTPGGGRLAAASAAAAAGGTTEARVYFSSFPFKCYHGFWIWKLRLVHVHLAILVLARLLMQLLIYQEKARASNILILVVVDR</sequence>
<dbReference type="HOGENOM" id="CLU_2444695_0_0_1"/>
<dbReference type="AlphaFoldDB" id="A0A0E0MZV9"/>
<accession>A0A0E0MZV9</accession>
<reference evidence="2" key="2">
    <citation type="submission" date="2015-06" db="UniProtKB">
        <authorList>
            <consortium name="EnsemblPlants"/>
        </authorList>
    </citation>
    <scope>IDENTIFICATION</scope>
</reference>
<keyword evidence="1" id="KW-1133">Transmembrane helix</keyword>